<evidence type="ECO:0000256" key="1">
    <source>
        <dbReference type="SAM" id="Phobius"/>
    </source>
</evidence>
<protein>
    <submittedName>
        <fullName evidence="2">Metal-dependent hydrolase</fullName>
    </submittedName>
</protein>
<dbReference type="GO" id="GO:0016787">
    <property type="term" value="F:hydrolase activity"/>
    <property type="evidence" value="ECO:0007669"/>
    <property type="project" value="UniProtKB-KW"/>
</dbReference>
<sequence>MYRKGHVGASLVVYAPFGFLVTALLSIEAGLVGAAGAASTAMVPDLDMRVPVVRHRGITHTVWFALLVGVVLGGVGLAVGLQRGLAEALLFGAAAFLFAAVTIVSHILADALTPTGIRPYAPVRDTEYSLDLFTAANPFANYGLLGLGGVVVAIALVAGEAVPV</sequence>
<keyword evidence="1" id="KW-0812">Transmembrane</keyword>
<reference evidence="2 3" key="1">
    <citation type="journal article" date="2014" name="Front. Microbiol.">
        <title>Population and genomic analysis of the genus Halorubrum.</title>
        <authorList>
            <person name="Fullmer M.S."/>
            <person name="Soucy S.M."/>
            <person name="Swithers K.S."/>
            <person name="Makkay A.M."/>
            <person name="Wheeler R."/>
            <person name="Ventosa A."/>
            <person name="Gogarten J.P."/>
            <person name="Papke R.T."/>
        </authorList>
    </citation>
    <scope>NUCLEOTIDE SEQUENCE [LARGE SCALE GENOMIC DNA]</scope>
    <source>
        <strain evidence="2 3">Ga2p</strain>
    </source>
</reference>
<name>A0A256JB85_HALEZ</name>
<feature type="transmembrane region" description="Helical" evidence="1">
    <location>
        <begin position="61"/>
        <end position="81"/>
    </location>
</feature>
<keyword evidence="2" id="KW-0378">Hydrolase</keyword>
<feature type="transmembrane region" description="Helical" evidence="1">
    <location>
        <begin position="139"/>
        <end position="158"/>
    </location>
</feature>
<dbReference type="AlphaFoldDB" id="A0A256JB85"/>
<comment type="caution">
    <text evidence="2">The sequence shown here is derived from an EMBL/GenBank/DDBJ whole genome shotgun (WGS) entry which is preliminary data.</text>
</comment>
<proteinExistence type="predicted"/>
<evidence type="ECO:0000313" key="3">
    <source>
        <dbReference type="Proteomes" id="UP000215607"/>
    </source>
</evidence>
<organism evidence="2 3">
    <name type="scientific">Halorubrum ezzemoulense</name>
    <name type="common">Halorubrum chaoviator</name>
    <dbReference type="NCBI Taxonomy" id="337243"/>
    <lineage>
        <taxon>Archaea</taxon>
        <taxon>Methanobacteriati</taxon>
        <taxon>Methanobacteriota</taxon>
        <taxon>Stenosarchaea group</taxon>
        <taxon>Halobacteria</taxon>
        <taxon>Halobacteriales</taxon>
        <taxon>Haloferacaceae</taxon>
        <taxon>Halorubrum</taxon>
    </lineage>
</organism>
<keyword evidence="1" id="KW-0472">Membrane</keyword>
<keyword evidence="1" id="KW-1133">Transmembrane helix</keyword>
<accession>A0A256JB85</accession>
<feature type="transmembrane region" description="Helical" evidence="1">
    <location>
        <begin position="88"/>
        <end position="109"/>
    </location>
</feature>
<gene>
    <name evidence="2" type="ORF">DJ79_14525</name>
</gene>
<dbReference type="RefSeq" id="WP_094593394.1">
    <property type="nucleotide sequence ID" value="NZ_NHPA01000073.1"/>
</dbReference>
<dbReference type="Pfam" id="PF04307">
    <property type="entry name" value="YdjM"/>
    <property type="match status" value="1"/>
</dbReference>
<dbReference type="Proteomes" id="UP000215607">
    <property type="component" value="Unassembled WGS sequence"/>
</dbReference>
<dbReference type="InterPro" id="IPR007404">
    <property type="entry name" value="YdjM-like"/>
</dbReference>
<dbReference type="EMBL" id="NHPA01000073">
    <property type="protein sequence ID" value="OYR65692.1"/>
    <property type="molecule type" value="Genomic_DNA"/>
</dbReference>
<evidence type="ECO:0000313" key="2">
    <source>
        <dbReference type="EMBL" id="OYR65692.1"/>
    </source>
</evidence>